<accession>B9RPG8</accession>
<protein>
    <submittedName>
        <fullName evidence="2">Uncharacterized protein</fullName>
    </submittedName>
</protein>
<name>B9RPG8_RICCO</name>
<dbReference type="EMBL" id="EQ973794">
    <property type="protein sequence ID" value="EEF46739.1"/>
    <property type="molecule type" value="Genomic_DNA"/>
</dbReference>
<feature type="region of interest" description="Disordered" evidence="1">
    <location>
        <begin position="104"/>
        <end position="129"/>
    </location>
</feature>
<proteinExistence type="predicted"/>
<dbReference type="InParanoid" id="B9RPG8"/>
<keyword evidence="3" id="KW-1185">Reference proteome</keyword>
<dbReference type="AlphaFoldDB" id="B9RPG8"/>
<evidence type="ECO:0000313" key="2">
    <source>
        <dbReference type="EMBL" id="EEF46739.1"/>
    </source>
</evidence>
<gene>
    <name evidence="2" type="ORF">RCOM_1733850</name>
</gene>
<evidence type="ECO:0000313" key="3">
    <source>
        <dbReference type="Proteomes" id="UP000008311"/>
    </source>
</evidence>
<organism evidence="2 3">
    <name type="scientific">Ricinus communis</name>
    <name type="common">Castor bean</name>
    <dbReference type="NCBI Taxonomy" id="3988"/>
    <lineage>
        <taxon>Eukaryota</taxon>
        <taxon>Viridiplantae</taxon>
        <taxon>Streptophyta</taxon>
        <taxon>Embryophyta</taxon>
        <taxon>Tracheophyta</taxon>
        <taxon>Spermatophyta</taxon>
        <taxon>Magnoliopsida</taxon>
        <taxon>eudicotyledons</taxon>
        <taxon>Gunneridae</taxon>
        <taxon>Pentapetalae</taxon>
        <taxon>rosids</taxon>
        <taxon>fabids</taxon>
        <taxon>Malpighiales</taxon>
        <taxon>Euphorbiaceae</taxon>
        <taxon>Acalyphoideae</taxon>
        <taxon>Acalypheae</taxon>
        <taxon>Ricinus</taxon>
    </lineage>
</organism>
<sequence length="129" mass="14366">RLNLPRGTRKNKRVRDLAPHSNFTALWVSAPLLYSRVQTKEGGDDPSKGEAKASLAIRESSKFIDPDLTAFKYLYTGKKCMRESHTSTFEVSCTDVHASNQVSALTSQQSAERGCDTPPPLNSLTRRLR</sequence>
<dbReference type="Proteomes" id="UP000008311">
    <property type="component" value="Unassembled WGS sequence"/>
</dbReference>
<evidence type="ECO:0000256" key="1">
    <source>
        <dbReference type="SAM" id="MobiDB-lite"/>
    </source>
</evidence>
<reference evidence="3" key="1">
    <citation type="journal article" date="2010" name="Nat. Biotechnol.">
        <title>Draft genome sequence of the oilseed species Ricinus communis.</title>
        <authorList>
            <person name="Chan A.P."/>
            <person name="Crabtree J."/>
            <person name="Zhao Q."/>
            <person name="Lorenzi H."/>
            <person name="Orvis J."/>
            <person name="Puiu D."/>
            <person name="Melake-Berhan A."/>
            <person name="Jones K.M."/>
            <person name="Redman J."/>
            <person name="Chen G."/>
            <person name="Cahoon E.B."/>
            <person name="Gedil M."/>
            <person name="Stanke M."/>
            <person name="Haas B.J."/>
            <person name="Wortman J.R."/>
            <person name="Fraser-Liggett C.M."/>
            <person name="Ravel J."/>
            <person name="Rabinowicz P.D."/>
        </authorList>
    </citation>
    <scope>NUCLEOTIDE SEQUENCE [LARGE SCALE GENOMIC DNA]</scope>
    <source>
        <strain evidence="3">cv. Hale</strain>
    </source>
</reference>
<feature type="non-terminal residue" evidence="2">
    <location>
        <position position="1"/>
    </location>
</feature>